<proteinExistence type="predicted"/>
<reference evidence="2 3" key="1">
    <citation type="submission" date="2014-12" db="EMBL/GenBank/DDBJ databases">
        <title>Complete genome sequence of Streptomyces vietnamensis strain GIMV4.0001, a genetic manipulable producer of the benzoisochromanequinone antibiotic granaticin.</title>
        <authorList>
            <person name="Deng M.R."/>
            <person name="Guo J."/>
            <person name="Ma L.Y."/>
            <person name="Feng G.D."/>
            <person name="Mo C.Y."/>
            <person name="Zhu H.H."/>
        </authorList>
    </citation>
    <scope>NUCLEOTIDE SEQUENCE [LARGE SCALE GENOMIC DNA]</scope>
    <source>
        <strain evidence="3">GIMV4.0001</strain>
    </source>
</reference>
<feature type="transmembrane region" description="Helical" evidence="1">
    <location>
        <begin position="41"/>
        <end position="60"/>
    </location>
</feature>
<keyword evidence="3" id="KW-1185">Reference proteome</keyword>
<dbReference type="Proteomes" id="UP000031774">
    <property type="component" value="Chromosome"/>
</dbReference>
<sequence>MTDTAGGATASERPDDRTASALRFATELVAWVATPWALADHSWLLAALSVVVLIGLPTLFSTPGDKANVIVAVPGWVTIMLVLLQLTAAVIASWYAWPAWAAVPVTVLATATVATERRRWTWLLSANRRTG</sequence>
<dbReference type="EMBL" id="CP010407">
    <property type="protein sequence ID" value="AJF63316.1"/>
    <property type="molecule type" value="Genomic_DNA"/>
</dbReference>
<keyword evidence="1" id="KW-0472">Membrane</keyword>
<name>A0A0B5HS55_9ACTN</name>
<feature type="transmembrane region" description="Helical" evidence="1">
    <location>
        <begin position="67"/>
        <end position="88"/>
    </location>
</feature>
<dbReference type="HOGENOM" id="CLU_137989_0_0_11"/>
<evidence type="ECO:0000256" key="1">
    <source>
        <dbReference type="SAM" id="Phobius"/>
    </source>
</evidence>
<protein>
    <submittedName>
        <fullName evidence="2">Uncharacterized protein</fullName>
    </submittedName>
</protein>
<gene>
    <name evidence="2" type="ORF">SVTN_01105</name>
</gene>
<dbReference type="KEGG" id="svt:SVTN_01105"/>
<keyword evidence="1" id="KW-0812">Transmembrane</keyword>
<feature type="transmembrane region" description="Helical" evidence="1">
    <location>
        <begin position="94"/>
        <end position="114"/>
    </location>
</feature>
<keyword evidence="1" id="KW-1133">Transmembrane helix</keyword>
<dbReference type="AlphaFoldDB" id="A0A0B5HS55"/>
<evidence type="ECO:0000313" key="3">
    <source>
        <dbReference type="Proteomes" id="UP000031774"/>
    </source>
</evidence>
<organism evidence="2 3">
    <name type="scientific">Streptomyces vietnamensis</name>
    <dbReference type="NCBI Taxonomy" id="362257"/>
    <lineage>
        <taxon>Bacteria</taxon>
        <taxon>Bacillati</taxon>
        <taxon>Actinomycetota</taxon>
        <taxon>Actinomycetes</taxon>
        <taxon>Kitasatosporales</taxon>
        <taxon>Streptomycetaceae</taxon>
        <taxon>Streptomyces</taxon>
    </lineage>
</organism>
<accession>A0A0B5HS55</accession>
<evidence type="ECO:0000313" key="2">
    <source>
        <dbReference type="EMBL" id="AJF63316.1"/>
    </source>
</evidence>
<dbReference type="RefSeq" id="WP_041127401.1">
    <property type="nucleotide sequence ID" value="NZ_CP010407.1"/>
</dbReference>